<sequence>MQRTLSQGGEQLEKVRDRIFTLAQLQRHHVVLDLNAGSGLLTFEALRQVPEGGVYACRRTSAEALALQEQVATLPELQRPVVLTATLTQLPEVLATQIPDIRFDCMIGRNAFIHEPDKSAAAQRLVQLLQPSGVLVLAETIPRYTQRLYRLLDSSKLNTNLYQRLVTAEEAIYRDTLDPMVNWDAWDLRQALESVGLGVDVDENRAFTQMQITPALIDRWFRTTSATNRPSYAAHLAKNLTDQEICVIKELFIRSLLHQTVDWESVIVFVQASFWSKQ</sequence>
<dbReference type="HOGENOM" id="CLU_1000068_0_0_3"/>
<keyword evidence="2" id="KW-1185">Reference proteome</keyword>
<dbReference type="AlphaFoldDB" id="B4VV60"/>
<reference evidence="1 2" key="1">
    <citation type="submission" date="2008-07" db="EMBL/GenBank/DDBJ databases">
        <authorList>
            <person name="Tandeau de Marsac N."/>
            <person name="Ferriera S."/>
            <person name="Johnson J."/>
            <person name="Kravitz S."/>
            <person name="Beeson K."/>
            <person name="Sutton G."/>
            <person name="Rogers Y.-H."/>
            <person name="Friedman R."/>
            <person name="Frazier M."/>
            <person name="Venter J.C."/>
        </authorList>
    </citation>
    <scope>NUCLEOTIDE SEQUENCE [LARGE SCALE GENOMIC DNA]</scope>
    <source>
        <strain evidence="1 2">PCC 7420</strain>
    </source>
</reference>
<dbReference type="RefSeq" id="WP_006102388.1">
    <property type="nucleotide sequence ID" value="NZ_DS989854.1"/>
</dbReference>
<dbReference type="STRING" id="118168.MC7420_4068"/>
<gene>
    <name evidence="1" type="ORF">MC7420_4068</name>
</gene>
<accession>B4VV60</accession>
<proteinExistence type="predicted"/>
<dbReference type="OrthoDB" id="9778364at2"/>
<dbReference type="eggNOG" id="COG2242">
    <property type="taxonomic scope" value="Bacteria"/>
</dbReference>
<organism evidence="1 2">
    <name type="scientific">Coleofasciculus chthonoplastes PCC 7420</name>
    <dbReference type="NCBI Taxonomy" id="118168"/>
    <lineage>
        <taxon>Bacteria</taxon>
        <taxon>Bacillati</taxon>
        <taxon>Cyanobacteriota</taxon>
        <taxon>Cyanophyceae</taxon>
        <taxon>Coleofasciculales</taxon>
        <taxon>Coleofasciculaceae</taxon>
        <taxon>Coleofasciculus</taxon>
    </lineage>
</organism>
<dbReference type="Gene3D" id="3.40.50.150">
    <property type="entry name" value="Vaccinia Virus protein VP39"/>
    <property type="match status" value="1"/>
</dbReference>
<evidence type="ECO:0000313" key="2">
    <source>
        <dbReference type="Proteomes" id="UP000003835"/>
    </source>
</evidence>
<dbReference type="InterPro" id="IPR029063">
    <property type="entry name" value="SAM-dependent_MTases_sf"/>
</dbReference>
<dbReference type="SUPFAM" id="SSF53335">
    <property type="entry name" value="S-adenosyl-L-methionine-dependent methyltransferases"/>
    <property type="match status" value="1"/>
</dbReference>
<name>B4VV60_9CYAN</name>
<protein>
    <recommendedName>
        <fullName evidence="3">Methyltransferase domain family</fullName>
    </recommendedName>
</protein>
<dbReference type="CDD" id="cd02440">
    <property type="entry name" value="AdoMet_MTases"/>
    <property type="match status" value="1"/>
</dbReference>
<dbReference type="Proteomes" id="UP000003835">
    <property type="component" value="Unassembled WGS sequence"/>
</dbReference>
<evidence type="ECO:0000313" key="1">
    <source>
        <dbReference type="EMBL" id="EDX74083.1"/>
    </source>
</evidence>
<evidence type="ECO:0008006" key="3">
    <source>
        <dbReference type="Google" id="ProtNLM"/>
    </source>
</evidence>
<dbReference type="EMBL" id="DS989854">
    <property type="protein sequence ID" value="EDX74083.1"/>
    <property type="molecule type" value="Genomic_DNA"/>
</dbReference>